<evidence type="ECO:0000313" key="3">
    <source>
        <dbReference type="Proteomes" id="UP000198967"/>
    </source>
</evidence>
<dbReference type="GO" id="GO:0003700">
    <property type="term" value="F:DNA-binding transcription factor activity"/>
    <property type="evidence" value="ECO:0007669"/>
    <property type="project" value="InterPro"/>
</dbReference>
<dbReference type="PANTHER" id="PTHR39515:SF2">
    <property type="entry name" value="HTH-TYPE TRANSCRIPTIONAL REGULATOR RV0880"/>
    <property type="match status" value="1"/>
</dbReference>
<dbReference type="EMBL" id="FNBE01000017">
    <property type="protein sequence ID" value="SDG95648.1"/>
    <property type="molecule type" value="Genomic_DNA"/>
</dbReference>
<organism evidence="2 3">
    <name type="scientific">Pseudonocardia oroxyli</name>
    <dbReference type="NCBI Taxonomy" id="366584"/>
    <lineage>
        <taxon>Bacteria</taxon>
        <taxon>Bacillati</taxon>
        <taxon>Actinomycetota</taxon>
        <taxon>Actinomycetes</taxon>
        <taxon>Pseudonocardiales</taxon>
        <taxon>Pseudonocardiaceae</taxon>
        <taxon>Pseudonocardia</taxon>
    </lineage>
</organism>
<dbReference type="PROSITE" id="PS50995">
    <property type="entry name" value="HTH_MARR_2"/>
    <property type="match status" value="1"/>
</dbReference>
<accession>A0A1G7YGG5</accession>
<feature type="domain" description="HTH marR-type" evidence="1">
    <location>
        <begin position="12"/>
        <end position="140"/>
    </location>
</feature>
<name>A0A1G7YGG5_PSEOR</name>
<proteinExistence type="predicted"/>
<reference evidence="2 3" key="1">
    <citation type="submission" date="2016-10" db="EMBL/GenBank/DDBJ databases">
        <authorList>
            <person name="de Groot N.N."/>
        </authorList>
    </citation>
    <scope>NUCLEOTIDE SEQUENCE [LARGE SCALE GENOMIC DNA]</scope>
    <source>
        <strain evidence="2 3">CGMCC 4.3143</strain>
    </source>
</reference>
<keyword evidence="2" id="KW-0238">DNA-binding</keyword>
<evidence type="ECO:0000259" key="1">
    <source>
        <dbReference type="PROSITE" id="PS50995"/>
    </source>
</evidence>
<dbReference type="InterPro" id="IPR036388">
    <property type="entry name" value="WH-like_DNA-bd_sf"/>
</dbReference>
<dbReference type="InterPro" id="IPR000835">
    <property type="entry name" value="HTH_MarR-typ"/>
</dbReference>
<dbReference type="AlphaFoldDB" id="A0A1G7YGG5"/>
<dbReference type="OrthoDB" id="8966183at2"/>
<dbReference type="Pfam" id="PF01047">
    <property type="entry name" value="MarR"/>
    <property type="match status" value="1"/>
</dbReference>
<evidence type="ECO:0000313" key="2">
    <source>
        <dbReference type="EMBL" id="SDG95648.1"/>
    </source>
</evidence>
<dbReference type="InterPro" id="IPR052526">
    <property type="entry name" value="HTH-type_Bedaq_tolerance"/>
</dbReference>
<dbReference type="STRING" id="366584.SAMN05216377_11746"/>
<dbReference type="GO" id="GO:0003677">
    <property type="term" value="F:DNA binding"/>
    <property type="evidence" value="ECO:0007669"/>
    <property type="project" value="UniProtKB-KW"/>
</dbReference>
<dbReference type="InterPro" id="IPR036390">
    <property type="entry name" value="WH_DNA-bd_sf"/>
</dbReference>
<dbReference type="Gene3D" id="1.10.10.10">
    <property type="entry name" value="Winged helix-like DNA-binding domain superfamily/Winged helix DNA-binding domain"/>
    <property type="match status" value="1"/>
</dbReference>
<dbReference type="PANTHER" id="PTHR39515">
    <property type="entry name" value="CONSERVED PROTEIN"/>
    <property type="match status" value="1"/>
</dbReference>
<sequence length="149" mass="16000">MVLVNRTAVNDVAELADVLERTVSWLRRSAREAEWNTVALSVLDELDRGGPRRISVLTALERTSQPGMTGIVGRLESAGLVARSPDPTDGRAVLVSATRAGRAYVAERHAARAAFVADRITTLSDDDRRALLAATRALAALIESEGKPL</sequence>
<keyword evidence="3" id="KW-1185">Reference proteome</keyword>
<dbReference type="Proteomes" id="UP000198967">
    <property type="component" value="Unassembled WGS sequence"/>
</dbReference>
<gene>
    <name evidence="2" type="ORF">SAMN05216377_11746</name>
</gene>
<protein>
    <submittedName>
        <fullName evidence="2">DNA-binding transcriptional regulator, MarR family</fullName>
    </submittedName>
</protein>
<dbReference type="SMART" id="SM00347">
    <property type="entry name" value="HTH_MARR"/>
    <property type="match status" value="1"/>
</dbReference>
<dbReference type="SUPFAM" id="SSF46785">
    <property type="entry name" value="Winged helix' DNA-binding domain"/>
    <property type="match status" value="1"/>
</dbReference>